<proteinExistence type="inferred from homology"/>
<dbReference type="GO" id="GO:0050661">
    <property type="term" value="F:NADP binding"/>
    <property type="evidence" value="ECO:0007669"/>
    <property type="project" value="UniProtKB-UniRule"/>
</dbReference>
<comment type="cofactor">
    <cofactor evidence="6">
        <name>FAD</name>
        <dbReference type="ChEBI" id="CHEBI:57692"/>
    </cofactor>
    <text evidence="6">Binds 1 FAD per subunit.</text>
</comment>
<gene>
    <name evidence="8" type="ORF">SAMN05421670_2773</name>
</gene>
<accession>A0A1I5ZKM7</accession>
<feature type="binding site" evidence="6">
    <location>
        <position position="35"/>
    </location>
    <ligand>
        <name>FAD</name>
        <dbReference type="ChEBI" id="CHEBI:57692"/>
    </ligand>
</feature>
<evidence type="ECO:0000313" key="8">
    <source>
        <dbReference type="EMBL" id="SFQ57039.1"/>
    </source>
</evidence>
<feature type="binding site" evidence="6">
    <location>
        <position position="43"/>
    </location>
    <ligand>
        <name>FAD</name>
        <dbReference type="ChEBI" id="CHEBI:57692"/>
    </ligand>
</feature>
<dbReference type="Gene3D" id="3.50.50.60">
    <property type="entry name" value="FAD/NAD(P)-binding domain"/>
    <property type="match status" value="2"/>
</dbReference>
<dbReference type="InterPro" id="IPR023753">
    <property type="entry name" value="FAD/NAD-binding_dom"/>
</dbReference>
<dbReference type="InterPro" id="IPR036188">
    <property type="entry name" value="FAD/NAD-bd_sf"/>
</dbReference>
<dbReference type="AlphaFoldDB" id="A0A1I5ZKM7"/>
<dbReference type="InterPro" id="IPR022890">
    <property type="entry name" value="Fd--NADP_Rdtase_type_2"/>
</dbReference>
<evidence type="ECO:0000256" key="1">
    <source>
        <dbReference type="ARBA" id="ARBA00011738"/>
    </source>
</evidence>
<feature type="domain" description="FAD/NAD(P)-binding" evidence="7">
    <location>
        <begin position="6"/>
        <end position="294"/>
    </location>
</feature>
<feature type="binding site" evidence="6">
    <location>
        <position position="48"/>
    </location>
    <ligand>
        <name>FAD</name>
        <dbReference type="ChEBI" id="CHEBI:57692"/>
    </ligand>
</feature>
<feature type="binding site" evidence="6">
    <location>
        <position position="121"/>
    </location>
    <ligand>
        <name>FAD</name>
        <dbReference type="ChEBI" id="CHEBI:57692"/>
    </ligand>
</feature>
<keyword evidence="3 6" id="KW-0274">FAD</keyword>
<dbReference type="GO" id="GO:0004324">
    <property type="term" value="F:ferredoxin-NADP+ reductase activity"/>
    <property type="evidence" value="ECO:0007669"/>
    <property type="project" value="UniProtKB-UniRule"/>
</dbReference>
<comment type="similarity">
    <text evidence="6">Belongs to the ferredoxin--NADP reductase type 2 family.</text>
</comment>
<dbReference type="GO" id="GO:0050660">
    <property type="term" value="F:flavin adenine dinucleotide binding"/>
    <property type="evidence" value="ECO:0007669"/>
    <property type="project" value="UniProtKB-UniRule"/>
</dbReference>
<dbReference type="PANTHER" id="PTHR48105">
    <property type="entry name" value="THIOREDOXIN REDUCTASE 1-RELATED-RELATED"/>
    <property type="match status" value="1"/>
</dbReference>
<keyword evidence="2 6" id="KW-0285">Flavoprotein</keyword>
<dbReference type="OrthoDB" id="9806179at2"/>
<dbReference type="InterPro" id="IPR050097">
    <property type="entry name" value="Ferredoxin-NADP_redctase_2"/>
</dbReference>
<dbReference type="Pfam" id="PF07992">
    <property type="entry name" value="Pyr_redox_2"/>
    <property type="match status" value="1"/>
</dbReference>
<dbReference type="RefSeq" id="WP_093537475.1">
    <property type="nucleotide sequence ID" value="NZ_FOXU01000005.1"/>
</dbReference>
<feature type="binding site" evidence="6">
    <location>
        <position position="16"/>
    </location>
    <ligand>
        <name>FAD</name>
        <dbReference type="ChEBI" id="CHEBI:57692"/>
    </ligand>
</feature>
<name>A0A1I5ZKM7_9BACI</name>
<reference evidence="9" key="1">
    <citation type="submission" date="2016-10" db="EMBL/GenBank/DDBJ databases">
        <authorList>
            <person name="Varghese N."/>
            <person name="Submissions S."/>
        </authorList>
    </citation>
    <scope>NUCLEOTIDE SEQUENCE [LARGE SCALE GENOMIC DNA]</scope>
    <source>
        <strain evidence="9">DSM 11706</strain>
    </source>
</reference>
<evidence type="ECO:0000259" key="7">
    <source>
        <dbReference type="Pfam" id="PF07992"/>
    </source>
</evidence>
<feature type="binding site" evidence="6">
    <location>
        <position position="282"/>
    </location>
    <ligand>
        <name>FAD</name>
        <dbReference type="ChEBI" id="CHEBI:57692"/>
    </ligand>
</feature>
<dbReference type="STRING" id="126156.SAMN05421670_2773"/>
<keyword evidence="5 6" id="KW-0560">Oxidoreductase</keyword>
<dbReference type="EC" id="1.18.1.2" evidence="6"/>
<evidence type="ECO:0000256" key="3">
    <source>
        <dbReference type="ARBA" id="ARBA00022827"/>
    </source>
</evidence>
<feature type="binding site" evidence="6">
    <location>
        <position position="323"/>
    </location>
    <ligand>
        <name>FAD</name>
        <dbReference type="ChEBI" id="CHEBI:57692"/>
    </ligand>
</feature>
<dbReference type="HAMAP" id="MF_01685">
    <property type="entry name" value="FENR2"/>
    <property type="match status" value="1"/>
</dbReference>
<dbReference type="PRINTS" id="PR00368">
    <property type="entry name" value="FADPNR"/>
</dbReference>
<evidence type="ECO:0000256" key="6">
    <source>
        <dbReference type="HAMAP-Rule" id="MF_01685"/>
    </source>
</evidence>
<sequence length="330" mass="36030">MDGELYDVTIIGGGPTGLFASFYGGLRDLKVKIIDSLPQLGGQLMELYPDKYIYDIGGLPKILAKDLVANLEEQAAYSNPTICLEETAIALEKLPDYFALTTDKNVHYSKTILLTSGIGSFQPRKLNVPGAADYEGKNLHYKVRSLEEFRDSDVLVLGGGDSALDWSLMLEEVASSVTICHRKEQFTAHEMTIQQLQNSTVKIKTPYGIKEVIGDGEKANEVVIVGKDKIEETISVDHVLVNYGNVASLGPLKEWGLEMEKNSVVVNGKMETSVEGIYAAGDVSTHDGKVKLIAVGFGEVPIAISHIKAFIDPKARVQPKHSTSIFEEVK</sequence>
<dbReference type="SUPFAM" id="SSF51905">
    <property type="entry name" value="FAD/NAD(P)-binding domain"/>
    <property type="match status" value="1"/>
</dbReference>
<comment type="catalytic activity">
    <reaction evidence="6">
        <text>2 reduced [2Fe-2S]-[ferredoxin] + NADP(+) + H(+) = 2 oxidized [2Fe-2S]-[ferredoxin] + NADPH</text>
        <dbReference type="Rhea" id="RHEA:20125"/>
        <dbReference type="Rhea" id="RHEA-COMP:10000"/>
        <dbReference type="Rhea" id="RHEA-COMP:10001"/>
        <dbReference type="ChEBI" id="CHEBI:15378"/>
        <dbReference type="ChEBI" id="CHEBI:33737"/>
        <dbReference type="ChEBI" id="CHEBI:33738"/>
        <dbReference type="ChEBI" id="CHEBI:57783"/>
        <dbReference type="ChEBI" id="CHEBI:58349"/>
        <dbReference type="EC" id="1.18.1.2"/>
    </reaction>
</comment>
<keyword evidence="9" id="KW-1185">Reference proteome</keyword>
<evidence type="ECO:0000256" key="5">
    <source>
        <dbReference type="ARBA" id="ARBA00023002"/>
    </source>
</evidence>
<dbReference type="Proteomes" id="UP000198734">
    <property type="component" value="Unassembled WGS sequence"/>
</dbReference>
<dbReference type="PRINTS" id="PR00469">
    <property type="entry name" value="PNDRDTASEII"/>
</dbReference>
<evidence type="ECO:0000256" key="4">
    <source>
        <dbReference type="ARBA" id="ARBA00022857"/>
    </source>
</evidence>
<feature type="binding site" evidence="6">
    <location>
        <position position="88"/>
    </location>
    <ligand>
        <name>FAD</name>
        <dbReference type="ChEBI" id="CHEBI:57692"/>
    </ligand>
</feature>
<comment type="subunit">
    <text evidence="1 6">Homodimer.</text>
</comment>
<evidence type="ECO:0000256" key="2">
    <source>
        <dbReference type="ARBA" id="ARBA00022630"/>
    </source>
</evidence>
<keyword evidence="4 6" id="KW-0521">NADP</keyword>
<dbReference type="EMBL" id="FOXU01000005">
    <property type="protein sequence ID" value="SFQ57039.1"/>
    <property type="molecule type" value="Genomic_DNA"/>
</dbReference>
<evidence type="ECO:0000313" key="9">
    <source>
        <dbReference type="Proteomes" id="UP000198734"/>
    </source>
</evidence>
<protein>
    <recommendedName>
        <fullName evidence="6">Ferredoxin--NADP reductase</fullName>
        <shortName evidence="6">FNR</shortName>
        <shortName evidence="6">Fd-NADP(+) reductase</shortName>
        <ecNumber evidence="6">1.18.1.2</ecNumber>
    </recommendedName>
</protein>
<organism evidence="8 9">
    <name type="scientific">Psychrobacillus psychrotolerans</name>
    <dbReference type="NCBI Taxonomy" id="126156"/>
    <lineage>
        <taxon>Bacteria</taxon>
        <taxon>Bacillati</taxon>
        <taxon>Bacillota</taxon>
        <taxon>Bacilli</taxon>
        <taxon>Bacillales</taxon>
        <taxon>Bacillaceae</taxon>
        <taxon>Psychrobacillus</taxon>
    </lineage>
</organism>